<sequence>MVQNCISPDKAKCIYFSRFLPSIERGGGSRRLLQVFSELEAINCLLISSARGDILPQNKLHSINTKRIKLLMKGEYFKWSKQKRDDVYRLRAISNFWAHKIDTFRQLRLAVVDDPIYFAPLVKKFKHRGIPVIASCHNLETVVPDQIVQSHQQTLLRKELELLSYCQLIITISREETILLKNLNMETFYLPYYPIDEIQNRLMKIRECREGIPQKKHLLLIGNARNIATRKGMLKLIQFWKTQHLSTDSNKLLIAGYATDIFLNTILSDNSIQFLGPLTNTEYDELLKSVKACICYQESGSGALTRICEMLVAGIPVVANMHAARSYFHIDGVIEFSELIDLENALQAINEQGSFIPIPQRPETLRLRSNLANFLAT</sequence>
<organism evidence="1 2">
    <name type="scientific">candidate division KSB3 bacterium</name>
    <dbReference type="NCBI Taxonomy" id="2044937"/>
    <lineage>
        <taxon>Bacteria</taxon>
        <taxon>candidate division KSB3</taxon>
    </lineage>
</organism>
<name>A0A2G6E4D1_9BACT</name>
<reference evidence="1 2" key="1">
    <citation type="submission" date="2017-10" db="EMBL/GenBank/DDBJ databases">
        <title>Novel microbial diversity and functional potential in the marine mammal oral microbiome.</title>
        <authorList>
            <person name="Dudek N.K."/>
            <person name="Sun C.L."/>
            <person name="Burstein D."/>
            <person name="Kantor R.S."/>
            <person name="Aliaga Goltsman D.S."/>
            <person name="Bik E.M."/>
            <person name="Thomas B.C."/>
            <person name="Banfield J.F."/>
            <person name="Relman D.A."/>
        </authorList>
    </citation>
    <scope>NUCLEOTIDE SEQUENCE [LARGE SCALE GENOMIC DNA]</scope>
    <source>
        <strain evidence="1">DOLZORAL124_49_17</strain>
    </source>
</reference>
<dbReference type="SUPFAM" id="SSF53756">
    <property type="entry name" value="UDP-Glycosyltransferase/glycogen phosphorylase"/>
    <property type="match status" value="1"/>
</dbReference>
<dbReference type="AlphaFoldDB" id="A0A2G6E4D1"/>
<evidence type="ECO:0008006" key="3">
    <source>
        <dbReference type="Google" id="ProtNLM"/>
    </source>
</evidence>
<evidence type="ECO:0000313" key="1">
    <source>
        <dbReference type="EMBL" id="PID56915.1"/>
    </source>
</evidence>
<evidence type="ECO:0000313" key="2">
    <source>
        <dbReference type="Proteomes" id="UP000229740"/>
    </source>
</evidence>
<comment type="caution">
    <text evidence="1">The sequence shown here is derived from an EMBL/GenBank/DDBJ whole genome shotgun (WGS) entry which is preliminary data.</text>
</comment>
<dbReference type="EMBL" id="PDPS01000030">
    <property type="protein sequence ID" value="PID56915.1"/>
    <property type="molecule type" value="Genomic_DNA"/>
</dbReference>
<accession>A0A2G6E4D1</accession>
<proteinExistence type="predicted"/>
<gene>
    <name evidence="1" type="ORF">CSB45_09670</name>
</gene>
<protein>
    <recommendedName>
        <fullName evidence="3">Glycosyltransferase subfamily 4-like N-terminal domain-containing protein</fullName>
    </recommendedName>
</protein>
<dbReference type="Proteomes" id="UP000229740">
    <property type="component" value="Unassembled WGS sequence"/>
</dbReference>
<dbReference type="Gene3D" id="3.40.50.2000">
    <property type="entry name" value="Glycogen Phosphorylase B"/>
    <property type="match status" value="1"/>
</dbReference>